<dbReference type="InterPro" id="IPR003682">
    <property type="entry name" value="rRNA_ssu_MeTfrase_G"/>
</dbReference>
<gene>
    <name evidence="6 7" type="primary">rsmG</name>
    <name evidence="7" type="ORF">CVA01_26060</name>
</gene>
<dbReference type="Proteomes" id="UP000319986">
    <property type="component" value="Unassembled WGS sequence"/>
</dbReference>
<protein>
    <recommendedName>
        <fullName evidence="6">Ribosomal RNA small subunit methyltransferase G</fullName>
        <ecNumber evidence="6">2.1.1.-</ecNumber>
    </recommendedName>
    <alternativeName>
        <fullName evidence="6">16S rRNA 7-methylguanosine methyltransferase</fullName>
        <shortName evidence="6">16S rRNA m7G methyltransferase</shortName>
    </alternativeName>
</protein>
<keyword evidence="4 6" id="KW-0808">Transferase</keyword>
<evidence type="ECO:0000313" key="7">
    <source>
        <dbReference type="EMBL" id="GEC87292.1"/>
    </source>
</evidence>
<evidence type="ECO:0000256" key="1">
    <source>
        <dbReference type="ARBA" id="ARBA00022490"/>
    </source>
</evidence>
<feature type="binding site" evidence="6">
    <location>
        <begin position="131"/>
        <end position="132"/>
    </location>
    <ligand>
        <name>S-adenosyl-L-methionine</name>
        <dbReference type="ChEBI" id="CHEBI:59789"/>
    </ligand>
</feature>
<dbReference type="AlphaFoldDB" id="A0A4Y4C5Z6"/>
<comment type="similarity">
    <text evidence="6">Belongs to the methyltransferase superfamily. RNA methyltransferase RsmG family.</text>
</comment>
<dbReference type="RefSeq" id="WP_141331231.1">
    <property type="nucleotide sequence ID" value="NZ_BJNT01000022.1"/>
</dbReference>
<dbReference type="Gene3D" id="3.40.50.150">
    <property type="entry name" value="Vaccinia Virus protein VP39"/>
    <property type="match status" value="1"/>
</dbReference>
<organism evidence="7 8">
    <name type="scientific">Corynebacterium variabile</name>
    <dbReference type="NCBI Taxonomy" id="1727"/>
    <lineage>
        <taxon>Bacteria</taxon>
        <taxon>Bacillati</taxon>
        <taxon>Actinomycetota</taxon>
        <taxon>Actinomycetes</taxon>
        <taxon>Mycobacteriales</taxon>
        <taxon>Corynebacteriaceae</taxon>
        <taxon>Corynebacterium</taxon>
    </lineage>
</organism>
<feature type="binding site" evidence="6">
    <location>
        <position position="80"/>
    </location>
    <ligand>
        <name>S-adenosyl-L-methionine</name>
        <dbReference type="ChEBI" id="CHEBI:59789"/>
    </ligand>
</feature>
<dbReference type="EMBL" id="BJNT01000022">
    <property type="protein sequence ID" value="GEC87292.1"/>
    <property type="molecule type" value="Genomic_DNA"/>
</dbReference>
<feature type="binding site" evidence="6">
    <location>
        <position position="85"/>
    </location>
    <ligand>
        <name>S-adenosyl-L-methionine</name>
        <dbReference type="ChEBI" id="CHEBI:59789"/>
    </ligand>
</feature>
<sequence length="221" mass="23435">MDGVTEPSSPTPPDAPEAAARIFGDRLDLAVRYAGWLADAGVVRGLIGPREVDRLWDRHILNSAVIGEVIDEGARVVDIGSGAGLPGIPLAIARPDLRVQLVEPLLRRATFLSEVVEDLGLDNVEVHRGRAEEKSIVTAVGGADVVTSRAVAPVGRLMGWSLPLARKGGFVRALKGSSVAEEFQRDAVEIRKAGGAEGRVLTVGDGVLDQPTFVAEVERLR</sequence>
<comment type="caution">
    <text evidence="7">The sequence shown here is derived from an EMBL/GenBank/DDBJ whole genome shotgun (WGS) entry which is preliminary data.</text>
</comment>
<comment type="caution">
    <text evidence="6">Lacks conserved residue(s) required for the propagation of feature annotation.</text>
</comment>
<dbReference type="GO" id="GO:0070043">
    <property type="term" value="F:rRNA (guanine-N7-)-methyltransferase activity"/>
    <property type="evidence" value="ECO:0007669"/>
    <property type="project" value="UniProtKB-UniRule"/>
</dbReference>
<feature type="binding site" evidence="6">
    <location>
        <position position="149"/>
    </location>
    <ligand>
        <name>S-adenosyl-L-methionine</name>
        <dbReference type="ChEBI" id="CHEBI:59789"/>
    </ligand>
</feature>
<comment type="subcellular location">
    <subcellularLocation>
        <location evidence="6">Cytoplasm</location>
    </subcellularLocation>
</comment>
<keyword evidence="3 6" id="KW-0489">Methyltransferase</keyword>
<dbReference type="PANTHER" id="PTHR31760">
    <property type="entry name" value="S-ADENOSYL-L-METHIONINE-DEPENDENT METHYLTRANSFERASES SUPERFAMILY PROTEIN"/>
    <property type="match status" value="1"/>
</dbReference>
<reference evidence="7 8" key="1">
    <citation type="submission" date="2019-06" db="EMBL/GenBank/DDBJ databases">
        <title>Whole genome shotgun sequence of Corynebacterium variabile NBRC 15286.</title>
        <authorList>
            <person name="Hosoyama A."/>
            <person name="Uohara A."/>
            <person name="Ohji S."/>
            <person name="Ichikawa N."/>
        </authorList>
    </citation>
    <scope>NUCLEOTIDE SEQUENCE [LARGE SCALE GENOMIC DNA]</scope>
    <source>
        <strain evidence="7 8">NBRC 15286</strain>
    </source>
</reference>
<dbReference type="NCBIfam" id="TIGR00138">
    <property type="entry name" value="rsmG_gidB"/>
    <property type="match status" value="1"/>
</dbReference>
<evidence type="ECO:0000256" key="6">
    <source>
        <dbReference type="HAMAP-Rule" id="MF_00074"/>
    </source>
</evidence>
<evidence type="ECO:0000256" key="4">
    <source>
        <dbReference type="ARBA" id="ARBA00022679"/>
    </source>
</evidence>
<evidence type="ECO:0000256" key="5">
    <source>
        <dbReference type="ARBA" id="ARBA00022691"/>
    </source>
</evidence>
<keyword evidence="1 6" id="KW-0963">Cytoplasm</keyword>
<evidence type="ECO:0000256" key="3">
    <source>
        <dbReference type="ARBA" id="ARBA00022603"/>
    </source>
</evidence>
<dbReference type="EC" id="2.1.1.-" evidence="6"/>
<keyword evidence="2 6" id="KW-0698">rRNA processing</keyword>
<dbReference type="HAMAP" id="MF_00074">
    <property type="entry name" value="16SrRNA_methyltr_G"/>
    <property type="match status" value="1"/>
</dbReference>
<dbReference type="SUPFAM" id="SSF53335">
    <property type="entry name" value="S-adenosyl-L-methionine-dependent methyltransferases"/>
    <property type="match status" value="1"/>
</dbReference>
<dbReference type="PANTHER" id="PTHR31760:SF0">
    <property type="entry name" value="S-ADENOSYL-L-METHIONINE-DEPENDENT METHYLTRANSFERASES SUPERFAMILY PROTEIN"/>
    <property type="match status" value="1"/>
</dbReference>
<dbReference type="InterPro" id="IPR029063">
    <property type="entry name" value="SAM-dependent_MTases_sf"/>
</dbReference>
<dbReference type="GO" id="GO:0005829">
    <property type="term" value="C:cytosol"/>
    <property type="evidence" value="ECO:0007669"/>
    <property type="project" value="TreeGrafter"/>
</dbReference>
<proteinExistence type="inferred from homology"/>
<accession>A0A4Y4C5Z6</accession>
<name>A0A4Y4C5Z6_9CORY</name>
<evidence type="ECO:0000256" key="2">
    <source>
        <dbReference type="ARBA" id="ARBA00022552"/>
    </source>
</evidence>
<dbReference type="Pfam" id="PF02527">
    <property type="entry name" value="GidB"/>
    <property type="match status" value="1"/>
</dbReference>
<evidence type="ECO:0000313" key="8">
    <source>
        <dbReference type="Proteomes" id="UP000319986"/>
    </source>
</evidence>
<comment type="function">
    <text evidence="6">Specifically methylates the N7 position of a guanine in 16S rRNA.</text>
</comment>
<keyword evidence="5 6" id="KW-0949">S-adenosyl-L-methionine</keyword>
<dbReference type="GeneID" id="82888687"/>